<accession>A0AAV3Q1F1</accession>
<protein>
    <submittedName>
        <fullName evidence="2">Uncharacterized protein</fullName>
    </submittedName>
</protein>
<feature type="region of interest" description="Disordered" evidence="1">
    <location>
        <begin position="72"/>
        <end position="122"/>
    </location>
</feature>
<evidence type="ECO:0000313" key="3">
    <source>
        <dbReference type="Proteomes" id="UP001454036"/>
    </source>
</evidence>
<name>A0AAV3Q1F1_LITER</name>
<comment type="caution">
    <text evidence="2">The sequence shown here is derived from an EMBL/GenBank/DDBJ whole genome shotgun (WGS) entry which is preliminary data.</text>
</comment>
<feature type="compositionally biased region" description="Pro residues" evidence="1">
    <location>
        <begin position="171"/>
        <end position="186"/>
    </location>
</feature>
<proteinExistence type="predicted"/>
<evidence type="ECO:0000313" key="2">
    <source>
        <dbReference type="EMBL" id="GAA0157335.1"/>
    </source>
</evidence>
<dbReference type="AlphaFoldDB" id="A0AAV3Q1F1"/>
<dbReference type="EMBL" id="BAABME010003082">
    <property type="protein sequence ID" value="GAA0157335.1"/>
    <property type="molecule type" value="Genomic_DNA"/>
</dbReference>
<sequence>MHQVRVFRGGPSDFVTHLKSNSSLPRSANTFSTYWEDKFPMPLHFYSGRRILKAARLFPIAEANPRALEALKNPREAVLEPQARGTDRPPVHEGNSSSLSLPPPKNSRQSPPPPVPAASQKNVSGQCYTTVVLGPEDQGGVGLATPQTPSFTVIRFPESHPLDPSACPPGGFLPPPRPGKGLGPPG</sequence>
<dbReference type="Proteomes" id="UP001454036">
    <property type="component" value="Unassembled WGS sequence"/>
</dbReference>
<reference evidence="2 3" key="1">
    <citation type="submission" date="2024-01" db="EMBL/GenBank/DDBJ databases">
        <title>The complete chloroplast genome sequence of Lithospermum erythrorhizon: insights into the phylogenetic relationship among Boraginaceae species and the maternal lineages of purple gromwells.</title>
        <authorList>
            <person name="Okada T."/>
            <person name="Watanabe K."/>
        </authorList>
    </citation>
    <scope>NUCLEOTIDE SEQUENCE [LARGE SCALE GENOMIC DNA]</scope>
</reference>
<feature type="region of interest" description="Disordered" evidence="1">
    <location>
        <begin position="155"/>
        <end position="186"/>
    </location>
</feature>
<gene>
    <name evidence="2" type="ORF">LIER_14623</name>
</gene>
<evidence type="ECO:0000256" key="1">
    <source>
        <dbReference type="SAM" id="MobiDB-lite"/>
    </source>
</evidence>
<keyword evidence="3" id="KW-1185">Reference proteome</keyword>
<organism evidence="2 3">
    <name type="scientific">Lithospermum erythrorhizon</name>
    <name type="common">Purple gromwell</name>
    <name type="synonym">Lithospermum officinale var. erythrorhizon</name>
    <dbReference type="NCBI Taxonomy" id="34254"/>
    <lineage>
        <taxon>Eukaryota</taxon>
        <taxon>Viridiplantae</taxon>
        <taxon>Streptophyta</taxon>
        <taxon>Embryophyta</taxon>
        <taxon>Tracheophyta</taxon>
        <taxon>Spermatophyta</taxon>
        <taxon>Magnoliopsida</taxon>
        <taxon>eudicotyledons</taxon>
        <taxon>Gunneridae</taxon>
        <taxon>Pentapetalae</taxon>
        <taxon>asterids</taxon>
        <taxon>lamiids</taxon>
        <taxon>Boraginales</taxon>
        <taxon>Boraginaceae</taxon>
        <taxon>Boraginoideae</taxon>
        <taxon>Lithospermeae</taxon>
        <taxon>Lithospermum</taxon>
    </lineage>
</organism>
<feature type="compositionally biased region" description="Pro residues" evidence="1">
    <location>
        <begin position="101"/>
        <end position="116"/>
    </location>
</feature>